<organism evidence="1 2">
    <name type="scientific">Enterocloster aldenensis</name>
    <dbReference type="NCBI Taxonomy" id="358742"/>
    <lineage>
        <taxon>Bacteria</taxon>
        <taxon>Bacillati</taxon>
        <taxon>Bacillota</taxon>
        <taxon>Clostridia</taxon>
        <taxon>Lachnospirales</taxon>
        <taxon>Lachnospiraceae</taxon>
        <taxon>Enterocloster</taxon>
    </lineage>
</organism>
<evidence type="ECO:0000313" key="1">
    <source>
        <dbReference type="EMBL" id="MCG4745886.1"/>
    </source>
</evidence>
<protein>
    <submittedName>
        <fullName evidence="1">Uncharacterized protein</fullName>
    </submittedName>
</protein>
<dbReference type="Proteomes" id="UP001299608">
    <property type="component" value="Unassembled WGS sequence"/>
</dbReference>
<dbReference type="RefSeq" id="WP_238053579.1">
    <property type="nucleotide sequence ID" value="NZ_JAKNGE010000011.1"/>
</dbReference>
<proteinExistence type="predicted"/>
<name>A0AAW5BX90_9FIRM</name>
<accession>A0AAW5BX90</accession>
<reference evidence="1" key="1">
    <citation type="submission" date="2022-01" db="EMBL/GenBank/DDBJ databases">
        <title>Collection of gut derived symbiotic bacterial strains cultured from healthy donors.</title>
        <authorList>
            <person name="Lin H."/>
            <person name="Kohout C."/>
            <person name="Waligurski E."/>
            <person name="Pamer E.G."/>
        </authorList>
    </citation>
    <scope>NUCLEOTIDE SEQUENCE</scope>
    <source>
        <strain evidence="1">DFI.6.55</strain>
    </source>
</reference>
<gene>
    <name evidence="1" type="ORF">L0N08_10725</name>
</gene>
<evidence type="ECO:0000313" key="2">
    <source>
        <dbReference type="Proteomes" id="UP001299608"/>
    </source>
</evidence>
<dbReference type="EMBL" id="JAKNGE010000011">
    <property type="protein sequence ID" value="MCG4745886.1"/>
    <property type="molecule type" value="Genomic_DNA"/>
</dbReference>
<comment type="caution">
    <text evidence="1">The sequence shown here is derived from an EMBL/GenBank/DDBJ whole genome shotgun (WGS) entry which is preliminary data.</text>
</comment>
<sequence>MKFLTLDGLTYYTTKIKALINGKVDKDGAKVLSDNNYSTQEKEKLAGVAASANNYTHPNNAGNKHIPTGGAAGQVLGYGGSSGTASWMSNEGQANVIETIQVNGTALTPANKAVNIDLSTYAKKTDISTVYIPKGSVANYAALPKSSQRIGDVYNLEDTGSNYVWLGSGKGEKGDGWDKLGETIDLSGYVKASDIQSISTAEIDALFS</sequence>
<dbReference type="AlphaFoldDB" id="A0AAW5BX90"/>